<dbReference type="SUPFAM" id="SSF51905">
    <property type="entry name" value="FAD/NAD(P)-binding domain"/>
    <property type="match status" value="1"/>
</dbReference>
<keyword evidence="3" id="KW-0285">Flavoprotein</keyword>
<evidence type="ECO:0000313" key="8">
    <source>
        <dbReference type="EMBL" id="MCW7753950.1"/>
    </source>
</evidence>
<comment type="caution">
    <text evidence="8">The sequence shown here is derived from an EMBL/GenBank/DDBJ whole genome shotgun (WGS) entry which is preliminary data.</text>
</comment>
<accession>A0ABT3N913</accession>
<name>A0ABT3N913_9BACT</name>
<evidence type="ECO:0000256" key="6">
    <source>
        <dbReference type="ARBA" id="ARBA00023284"/>
    </source>
</evidence>
<dbReference type="Proteomes" id="UP001209681">
    <property type="component" value="Unassembled WGS sequence"/>
</dbReference>
<dbReference type="SUPFAM" id="SSF52821">
    <property type="entry name" value="Rhodanese/Cell cycle control phosphatase"/>
    <property type="match status" value="1"/>
</dbReference>
<dbReference type="InterPro" id="IPR036188">
    <property type="entry name" value="FAD/NAD-bd_sf"/>
</dbReference>
<evidence type="ECO:0000256" key="2">
    <source>
        <dbReference type="ARBA" id="ARBA00009130"/>
    </source>
</evidence>
<dbReference type="Gene3D" id="3.50.50.60">
    <property type="entry name" value="FAD/NAD(P)-binding domain"/>
    <property type="match status" value="2"/>
</dbReference>
<dbReference type="PRINTS" id="PR00411">
    <property type="entry name" value="PNDRDTASEI"/>
</dbReference>
<comment type="cofactor">
    <cofactor evidence="1">
        <name>FAD</name>
        <dbReference type="ChEBI" id="CHEBI:57692"/>
    </cofactor>
</comment>
<dbReference type="SUPFAM" id="SSF55424">
    <property type="entry name" value="FAD/NAD-linked reductases, dimerisation (C-terminal) domain"/>
    <property type="match status" value="1"/>
</dbReference>
<dbReference type="InterPro" id="IPR023753">
    <property type="entry name" value="FAD/NAD-binding_dom"/>
</dbReference>
<organism evidence="8 9">
    <name type="scientific">Desulfobotulus pelophilus</name>
    <dbReference type="NCBI Taxonomy" id="2823377"/>
    <lineage>
        <taxon>Bacteria</taxon>
        <taxon>Pseudomonadati</taxon>
        <taxon>Thermodesulfobacteriota</taxon>
        <taxon>Desulfobacteria</taxon>
        <taxon>Desulfobacterales</taxon>
        <taxon>Desulfobacteraceae</taxon>
        <taxon>Desulfobotulus</taxon>
    </lineage>
</organism>
<dbReference type="PROSITE" id="PS50206">
    <property type="entry name" value="RHODANESE_3"/>
    <property type="match status" value="1"/>
</dbReference>
<dbReference type="InterPro" id="IPR001763">
    <property type="entry name" value="Rhodanese-like_dom"/>
</dbReference>
<gene>
    <name evidence="8" type="ORF">OOT00_08125</name>
</gene>
<dbReference type="Pfam" id="PF00581">
    <property type="entry name" value="Rhodanese"/>
    <property type="match status" value="1"/>
</dbReference>
<evidence type="ECO:0000256" key="3">
    <source>
        <dbReference type="ARBA" id="ARBA00022630"/>
    </source>
</evidence>
<dbReference type="InterPro" id="IPR004099">
    <property type="entry name" value="Pyr_nucl-diS_OxRdtase_dimer"/>
</dbReference>
<dbReference type="Pfam" id="PF02852">
    <property type="entry name" value="Pyr_redox_dim"/>
    <property type="match status" value="1"/>
</dbReference>
<evidence type="ECO:0000256" key="4">
    <source>
        <dbReference type="ARBA" id="ARBA00022827"/>
    </source>
</evidence>
<dbReference type="PANTHER" id="PTHR43429">
    <property type="entry name" value="PYRIDINE NUCLEOTIDE-DISULFIDE OXIDOREDUCTASE DOMAIN-CONTAINING"/>
    <property type="match status" value="1"/>
</dbReference>
<sequence>MKKRVVVIGGVACGPKAASRIKRLMPHAEVTIIEKNEILSYAGCGLPYYIAGEVRDHSELMSTPAGVVRDTHFFRAVKDITVVNRTVAERIDRKTKEVHAVSTLTGERRVFPYDELVLAVGSRTIQPPIPGVELKGVNFLSTVEDARKIRDQEGSLEGKHAVIIGAGLIGVEVTEAFVRQGMKVRIVEQTEHLLENLVDPEIAFHLKNEMLQKGVALNLKDRAKEILGDDQGRVRTVVTEQGSYPADMVLIAVGVRPEIRLAEEAGLEIGPLGGIRVDSHMRTSDPSIYAGGDCVENTSRVTGKPVYAPMGSTANKHGRVIADNICGRPTRFPGVLGTAIVRIFDLSLARTGLTEKETGQEELSVVTALSPAPDRAHFLPSAKVIIIKLIAENPSGRIVGCQVVGYGDVAKRIEVAVTSMSHGGTVMDLGNYDLAYAPPFSPAMDNIIVAANIAENKINDIGHGITPSEVRTRMEEGDDFIFLDVRSPEEFEQIRIEDERVRLVPLGKLREQIETIPKDKEIITFCKISLRGYEAQRILDGAGYAKVRYMDGGVVAWPYKKFVAS</sequence>
<keyword evidence="4" id="KW-0274">FAD</keyword>
<dbReference type="InterPro" id="IPR050260">
    <property type="entry name" value="FAD-bd_OxRdtase"/>
</dbReference>
<evidence type="ECO:0000259" key="7">
    <source>
        <dbReference type="PROSITE" id="PS50206"/>
    </source>
</evidence>
<dbReference type="Gene3D" id="3.40.250.10">
    <property type="entry name" value="Rhodanese-like domain"/>
    <property type="match status" value="1"/>
</dbReference>
<proteinExistence type="inferred from homology"/>
<evidence type="ECO:0000313" key="9">
    <source>
        <dbReference type="Proteomes" id="UP001209681"/>
    </source>
</evidence>
<dbReference type="SMART" id="SM00450">
    <property type="entry name" value="RHOD"/>
    <property type="match status" value="1"/>
</dbReference>
<dbReference type="PANTHER" id="PTHR43429:SF1">
    <property type="entry name" value="NAD(P)H SULFUR OXIDOREDUCTASE (COA-DEPENDENT)"/>
    <property type="match status" value="1"/>
</dbReference>
<protein>
    <submittedName>
        <fullName evidence="8">FAD-dependent oxidoreductase</fullName>
    </submittedName>
</protein>
<dbReference type="InterPro" id="IPR036873">
    <property type="entry name" value="Rhodanese-like_dom_sf"/>
</dbReference>
<dbReference type="RefSeq" id="WP_265424820.1">
    <property type="nucleotide sequence ID" value="NZ_JAPFPW010000008.1"/>
</dbReference>
<keyword evidence="6" id="KW-0676">Redox-active center</keyword>
<dbReference type="Pfam" id="PF07992">
    <property type="entry name" value="Pyr_redox_2"/>
    <property type="match status" value="1"/>
</dbReference>
<evidence type="ECO:0000256" key="1">
    <source>
        <dbReference type="ARBA" id="ARBA00001974"/>
    </source>
</evidence>
<evidence type="ECO:0000256" key="5">
    <source>
        <dbReference type="ARBA" id="ARBA00023002"/>
    </source>
</evidence>
<comment type="similarity">
    <text evidence="2">Belongs to the class-III pyridine nucleotide-disulfide oxidoreductase family.</text>
</comment>
<keyword evidence="5" id="KW-0560">Oxidoreductase</keyword>
<keyword evidence="9" id="KW-1185">Reference proteome</keyword>
<dbReference type="EMBL" id="JAPFPW010000008">
    <property type="protein sequence ID" value="MCW7753950.1"/>
    <property type="molecule type" value="Genomic_DNA"/>
</dbReference>
<dbReference type="PRINTS" id="PR00368">
    <property type="entry name" value="FADPNR"/>
</dbReference>
<feature type="domain" description="Rhodanese" evidence="7">
    <location>
        <begin position="476"/>
        <end position="563"/>
    </location>
</feature>
<reference evidence="8 9" key="1">
    <citation type="submission" date="2022-11" db="EMBL/GenBank/DDBJ databases">
        <title>Desulfobotulus tamanensis H1 sp. nov. - anaerobic, alkaliphilic, sulphate reducing bacterium isolated from terrestrial mud volcano.</title>
        <authorList>
            <person name="Frolova A."/>
            <person name="Merkel A.Y."/>
            <person name="Slobodkin A.I."/>
        </authorList>
    </citation>
    <scope>NUCLEOTIDE SEQUENCE [LARGE SCALE GENOMIC DNA]</scope>
    <source>
        <strain evidence="8 9">H1</strain>
    </source>
</reference>
<dbReference type="InterPro" id="IPR016156">
    <property type="entry name" value="FAD/NAD-linked_Rdtase_dimer_sf"/>
</dbReference>